<feature type="binding site" evidence="3">
    <location>
        <begin position="96"/>
        <end position="101"/>
    </location>
    <ligand>
        <name>acetyl-CoA</name>
        <dbReference type="ChEBI" id="CHEBI:57288"/>
    </ligand>
</feature>
<dbReference type="Gene3D" id="3.30.1050.10">
    <property type="entry name" value="SCP2 sterol-binding domain"/>
    <property type="match status" value="1"/>
</dbReference>
<feature type="domain" description="Eis-like acetyltransferase" evidence="5">
    <location>
        <begin position="196"/>
        <end position="296"/>
    </location>
</feature>
<comment type="caution">
    <text evidence="6">The sequence shown here is derived from an EMBL/GenBank/DDBJ whole genome shotgun (WGS) entry which is preliminary data.</text>
</comment>
<dbReference type="EMBL" id="JBHSRJ010000002">
    <property type="protein sequence ID" value="MFC6042303.1"/>
    <property type="molecule type" value="Genomic_DNA"/>
</dbReference>
<dbReference type="Pfam" id="PF13530">
    <property type="entry name" value="SCP2_2"/>
    <property type="match status" value="1"/>
</dbReference>
<dbReference type="SUPFAM" id="SSF55729">
    <property type="entry name" value="Acyl-CoA N-acyltransferases (Nat)"/>
    <property type="match status" value="1"/>
</dbReference>
<dbReference type="InterPro" id="IPR022902">
    <property type="entry name" value="NAcTrfase_Eis"/>
</dbReference>
<dbReference type="EC" id="2.3.1.-" evidence="6"/>
<feature type="active site" description="Proton donor" evidence="3">
    <location>
        <position position="130"/>
    </location>
</feature>
<evidence type="ECO:0000256" key="2">
    <source>
        <dbReference type="ARBA" id="ARBA00023315"/>
    </source>
</evidence>
<feature type="binding site" evidence="3">
    <location>
        <begin position="88"/>
        <end position="90"/>
    </location>
    <ligand>
        <name>acetyl-CoA</name>
        <dbReference type="ChEBI" id="CHEBI:57288"/>
    </ligand>
</feature>
<protein>
    <submittedName>
        <fullName evidence="6">GNAT family N-acetyltransferase</fullName>
        <ecNumber evidence="6">2.3.1.-</ecNumber>
    </submittedName>
</protein>
<keyword evidence="1 3" id="KW-0808">Transferase</keyword>
<comment type="similarity">
    <text evidence="3">Belongs to the acetyltransferase Eis family.</text>
</comment>
<dbReference type="SUPFAM" id="SSF55718">
    <property type="entry name" value="SCP-like"/>
    <property type="match status" value="1"/>
</dbReference>
<dbReference type="Proteomes" id="UP001596135">
    <property type="component" value="Unassembled WGS sequence"/>
</dbReference>
<keyword evidence="2 3" id="KW-0012">Acyltransferase</keyword>
<dbReference type="CDD" id="cd04301">
    <property type="entry name" value="NAT_SF"/>
    <property type="match status" value="1"/>
</dbReference>
<dbReference type="GO" id="GO:0016746">
    <property type="term" value="F:acyltransferase activity"/>
    <property type="evidence" value="ECO:0007669"/>
    <property type="project" value="UniProtKB-KW"/>
</dbReference>
<proteinExistence type="inferred from homology"/>
<reference evidence="7" key="1">
    <citation type="journal article" date="2019" name="Int. J. Syst. Evol. Microbiol.">
        <title>The Global Catalogue of Microorganisms (GCM) 10K type strain sequencing project: providing services to taxonomists for standard genome sequencing and annotation.</title>
        <authorList>
            <consortium name="The Broad Institute Genomics Platform"/>
            <consortium name="The Broad Institute Genome Sequencing Center for Infectious Disease"/>
            <person name="Wu L."/>
            <person name="Ma J."/>
        </authorList>
    </citation>
    <scope>NUCLEOTIDE SEQUENCE [LARGE SCALE GENOMIC DNA]</scope>
    <source>
        <strain evidence="7">CCUG 54522</strain>
    </source>
</reference>
<feature type="active site" description="Proton acceptor; via carboxylate" evidence="3">
    <location>
        <position position="419"/>
    </location>
</feature>
<evidence type="ECO:0000256" key="3">
    <source>
        <dbReference type="HAMAP-Rule" id="MF_01812"/>
    </source>
</evidence>
<dbReference type="InterPro" id="IPR051554">
    <property type="entry name" value="Acetyltransferase_Eis"/>
</dbReference>
<evidence type="ECO:0000256" key="1">
    <source>
        <dbReference type="ARBA" id="ARBA00022679"/>
    </source>
</evidence>
<name>A0ABW1LGQ2_9ACTN</name>
<feature type="domain" description="Enhanced intracellular survival protein" evidence="4">
    <location>
        <begin position="315"/>
        <end position="405"/>
    </location>
</feature>
<evidence type="ECO:0000313" key="6">
    <source>
        <dbReference type="EMBL" id="MFC6042303.1"/>
    </source>
</evidence>
<evidence type="ECO:0000313" key="7">
    <source>
        <dbReference type="Proteomes" id="UP001596135"/>
    </source>
</evidence>
<dbReference type="PANTHER" id="PTHR37817">
    <property type="entry name" value="N-ACETYLTRANSFERASE EIS"/>
    <property type="match status" value="1"/>
</dbReference>
<dbReference type="PANTHER" id="PTHR37817:SF1">
    <property type="entry name" value="N-ACETYLTRANSFERASE EIS"/>
    <property type="match status" value="1"/>
</dbReference>
<sequence length="419" mass="45118">MTDLRVGLASDADRYLATDQTVWFAEVLSASTEEQLLGLPVDQRFAVDVDGADPATYPGIYGVFPMTLAIPGAADAPRQVPCAGLTWVGVHPDHRRKGILTTMLRHHFEEVHAAPGTHVSALHASEPAIYGRHGYGLASHELVVTLSRGATLTAPDLEDAAGTITTQMATATDPGVPARLRECHLAVAELGSVVGEQAYYERVCQQLPENLRGKEPWRVLFARRDGVDVGFAAFRRNEKWEHARPSSTLDAWAVVGEPATRLALLRRLLDFDLVSTVKVGTVGADDPLVLWAGGPRATGGIETYDSLWIRLVDLPEALMDRAWSAPCDVVVDVVDRAAPWNEGRWRIRADDTGAATVERSEADADVRLPVAALGSGYLGGANLLGLARAGLVTEQRRGAARELWHALRADVTPVAAVGF</sequence>
<accession>A0ABW1LGQ2</accession>
<dbReference type="Gene3D" id="3.40.630.30">
    <property type="match status" value="2"/>
</dbReference>
<organism evidence="6 7">
    <name type="scientific">Nocardioides hankookensis</name>
    <dbReference type="NCBI Taxonomy" id="443157"/>
    <lineage>
        <taxon>Bacteria</taxon>
        <taxon>Bacillati</taxon>
        <taxon>Actinomycetota</taxon>
        <taxon>Actinomycetes</taxon>
        <taxon>Propionibacteriales</taxon>
        <taxon>Nocardioidaceae</taxon>
        <taxon>Nocardioides</taxon>
    </lineage>
</organism>
<evidence type="ECO:0000259" key="5">
    <source>
        <dbReference type="Pfam" id="PF17668"/>
    </source>
</evidence>
<dbReference type="InterPro" id="IPR041380">
    <property type="entry name" value="Acetyltransf_17"/>
</dbReference>
<dbReference type="Pfam" id="PF17668">
    <property type="entry name" value="Acetyltransf_17"/>
    <property type="match status" value="1"/>
</dbReference>
<evidence type="ECO:0000259" key="4">
    <source>
        <dbReference type="Pfam" id="PF13530"/>
    </source>
</evidence>
<dbReference type="InterPro" id="IPR036527">
    <property type="entry name" value="SCP2_sterol-bd_dom_sf"/>
</dbReference>
<dbReference type="RefSeq" id="WP_379150768.1">
    <property type="nucleotide sequence ID" value="NZ_JBHSRJ010000002.1"/>
</dbReference>
<dbReference type="NCBIfam" id="NF002367">
    <property type="entry name" value="PRK01346.1-4"/>
    <property type="match status" value="1"/>
</dbReference>
<comment type="subunit">
    <text evidence="3">Homohexamer; trimer of dimers.</text>
</comment>
<dbReference type="InterPro" id="IPR025559">
    <property type="entry name" value="Eis_dom"/>
</dbReference>
<feature type="binding site" evidence="3">
    <location>
        <begin position="125"/>
        <end position="126"/>
    </location>
    <ligand>
        <name>acetyl-CoA</name>
        <dbReference type="ChEBI" id="CHEBI:57288"/>
    </ligand>
</feature>
<dbReference type="HAMAP" id="MF_01812">
    <property type="entry name" value="Eis"/>
    <property type="match status" value="1"/>
</dbReference>
<dbReference type="InterPro" id="IPR016181">
    <property type="entry name" value="Acyl_CoA_acyltransferase"/>
</dbReference>
<keyword evidence="7" id="KW-1185">Reference proteome</keyword>
<dbReference type="Pfam" id="PF13527">
    <property type="entry name" value="Acetyltransf_9"/>
    <property type="match status" value="1"/>
</dbReference>
<gene>
    <name evidence="6" type="ORF">ACFPYL_04425</name>
</gene>